<dbReference type="PANTHER" id="PTHR47926:SF342">
    <property type="entry name" value="TETRATRICOPEPTIDE-LIKE HELICAL DOMAIN-CONTAINING PROTEIN-RELATED"/>
    <property type="match status" value="1"/>
</dbReference>
<dbReference type="EMBL" id="CP136893">
    <property type="protein sequence ID" value="WOL06105.1"/>
    <property type="molecule type" value="Genomic_DNA"/>
</dbReference>
<gene>
    <name evidence="3" type="ORF">Cni_G14837</name>
</gene>
<name>A0AAQ3QF50_9LILI</name>
<dbReference type="Gene3D" id="1.25.40.10">
    <property type="entry name" value="Tetratricopeptide repeat domain"/>
    <property type="match status" value="1"/>
</dbReference>
<dbReference type="InterPro" id="IPR046848">
    <property type="entry name" value="E_motif"/>
</dbReference>
<dbReference type="GO" id="GO:0003723">
    <property type="term" value="F:RNA binding"/>
    <property type="evidence" value="ECO:0007669"/>
    <property type="project" value="InterPro"/>
</dbReference>
<dbReference type="InterPro" id="IPR046960">
    <property type="entry name" value="PPR_At4g14850-like_plant"/>
</dbReference>
<reference evidence="3 4" key="1">
    <citation type="submission" date="2023-10" db="EMBL/GenBank/DDBJ databases">
        <title>Chromosome-scale genome assembly provides insights into flower coloration mechanisms of Canna indica.</title>
        <authorList>
            <person name="Li C."/>
        </authorList>
    </citation>
    <scope>NUCLEOTIDE SEQUENCE [LARGE SCALE GENOMIC DNA]</scope>
    <source>
        <tissue evidence="3">Flower</tissue>
    </source>
</reference>
<evidence type="ECO:0000256" key="1">
    <source>
        <dbReference type="ARBA" id="ARBA00022737"/>
    </source>
</evidence>
<evidence type="ECO:0000313" key="4">
    <source>
        <dbReference type="Proteomes" id="UP001327560"/>
    </source>
</evidence>
<dbReference type="PROSITE" id="PS51375">
    <property type="entry name" value="PPR"/>
    <property type="match status" value="1"/>
</dbReference>
<dbReference type="InterPro" id="IPR002885">
    <property type="entry name" value="PPR_rpt"/>
</dbReference>
<dbReference type="Pfam" id="PF13041">
    <property type="entry name" value="PPR_2"/>
    <property type="match status" value="1"/>
</dbReference>
<dbReference type="FunFam" id="1.25.40.10:FF:000158">
    <property type="entry name" value="pentatricopeptide repeat-containing protein At2g33680"/>
    <property type="match status" value="1"/>
</dbReference>
<proteinExistence type="predicted"/>
<dbReference type="GO" id="GO:0009451">
    <property type="term" value="P:RNA modification"/>
    <property type="evidence" value="ECO:0007669"/>
    <property type="project" value="InterPro"/>
</dbReference>
<feature type="repeat" description="PPR" evidence="2">
    <location>
        <begin position="104"/>
        <end position="138"/>
    </location>
</feature>
<dbReference type="NCBIfam" id="TIGR00756">
    <property type="entry name" value="PPR"/>
    <property type="match status" value="1"/>
</dbReference>
<sequence length="288" mass="31816">MRSLDVAMNNATYNNLLSSFSSMEHPCHGKQVHALAVKEGFEDDRYIKATLITMLFAPGKRQGSSVEVLEQEQGKRWDGLFHLHEQCGAVSDYKRVFASMDALDLISWNSVIAGSAKHDYGGEAIELFVQMKGANFMPDRNTFSSVLATCSHSGLLEKGIECFHSMNDRNSEHYARVVDLLGKAGYLDEVEAFVRALPIKPELSVYRALMSASRVHGNVEMAKRAAQGVLEVSPIDPSAHVLLANTVAAAGCWDKAAKLWKLMNGKGLTKKPAWREKIYMGSVSYKSQ</sequence>
<dbReference type="PANTHER" id="PTHR47926">
    <property type="entry name" value="PENTATRICOPEPTIDE REPEAT-CONTAINING PROTEIN"/>
    <property type="match status" value="1"/>
</dbReference>
<dbReference type="InterPro" id="IPR011990">
    <property type="entry name" value="TPR-like_helical_dom_sf"/>
</dbReference>
<evidence type="ECO:0000313" key="3">
    <source>
        <dbReference type="EMBL" id="WOL06105.1"/>
    </source>
</evidence>
<dbReference type="Pfam" id="PF20431">
    <property type="entry name" value="E_motif"/>
    <property type="match status" value="1"/>
</dbReference>
<organism evidence="3 4">
    <name type="scientific">Canna indica</name>
    <name type="common">Indian-shot</name>
    <dbReference type="NCBI Taxonomy" id="4628"/>
    <lineage>
        <taxon>Eukaryota</taxon>
        <taxon>Viridiplantae</taxon>
        <taxon>Streptophyta</taxon>
        <taxon>Embryophyta</taxon>
        <taxon>Tracheophyta</taxon>
        <taxon>Spermatophyta</taxon>
        <taxon>Magnoliopsida</taxon>
        <taxon>Liliopsida</taxon>
        <taxon>Zingiberales</taxon>
        <taxon>Cannaceae</taxon>
        <taxon>Canna</taxon>
    </lineage>
</organism>
<dbReference type="SUPFAM" id="SSF48452">
    <property type="entry name" value="TPR-like"/>
    <property type="match status" value="1"/>
</dbReference>
<accession>A0AAQ3QF50</accession>
<evidence type="ECO:0000256" key="2">
    <source>
        <dbReference type="PROSITE-ProRule" id="PRU00708"/>
    </source>
</evidence>
<keyword evidence="4" id="KW-1185">Reference proteome</keyword>
<protein>
    <submittedName>
        <fullName evidence="3">Pentatricopeptide repeat-containing protein</fullName>
    </submittedName>
</protein>
<dbReference type="Proteomes" id="UP001327560">
    <property type="component" value="Chromosome 4"/>
</dbReference>
<dbReference type="AlphaFoldDB" id="A0AAQ3QF50"/>
<dbReference type="GO" id="GO:0099402">
    <property type="term" value="P:plant organ development"/>
    <property type="evidence" value="ECO:0007669"/>
    <property type="project" value="UniProtKB-ARBA"/>
</dbReference>
<keyword evidence="1" id="KW-0677">Repeat</keyword>